<feature type="non-terminal residue" evidence="5">
    <location>
        <position position="1"/>
    </location>
</feature>
<accession>A0ABU7BXM2</accession>
<reference evidence="5 6" key="1">
    <citation type="submission" date="2021-07" db="EMBL/GenBank/DDBJ databases">
        <authorList>
            <person name="Palmer J.M."/>
        </authorList>
    </citation>
    <scope>NUCLEOTIDE SEQUENCE [LARGE SCALE GENOMIC DNA]</scope>
    <source>
        <strain evidence="5 6">AT_MEX2019</strain>
        <tissue evidence="5">Muscle</tissue>
    </source>
</reference>
<keyword evidence="6" id="KW-1185">Reference proteome</keyword>
<gene>
    <name evidence="5" type="ORF">ATANTOWER_008020</name>
</gene>
<keyword evidence="1" id="KW-0808">Transferase</keyword>
<name>A0ABU7BXM2_9TELE</name>
<keyword evidence="2 3" id="KW-0833">Ubl conjugation pathway</keyword>
<dbReference type="EMBL" id="JAHUTI010070789">
    <property type="protein sequence ID" value="MED6255333.1"/>
    <property type="molecule type" value="Genomic_DNA"/>
</dbReference>
<dbReference type="SUPFAM" id="SSF56204">
    <property type="entry name" value="Hect, E3 ligase catalytic domain"/>
    <property type="match status" value="1"/>
</dbReference>
<evidence type="ECO:0000256" key="3">
    <source>
        <dbReference type="PROSITE-ProRule" id="PRU00104"/>
    </source>
</evidence>
<proteinExistence type="predicted"/>
<protein>
    <recommendedName>
        <fullName evidence="4">HECT domain-containing protein</fullName>
    </recommendedName>
</protein>
<dbReference type="InterPro" id="IPR035983">
    <property type="entry name" value="Hect_E3_ubiquitin_ligase"/>
</dbReference>
<dbReference type="Gene3D" id="3.90.1750.10">
    <property type="entry name" value="Hect, E3 ligase catalytic domains"/>
    <property type="match status" value="1"/>
</dbReference>
<sequence>PTKGKCLVYQEEFPTEDLEVHASACGDWKCHMENEEDVLHWLAAQVDASKEFCMCVSRTNLLECGLILWQRQKNSSPVNPLKVTFMGEAGVDTGALRKEFLTEMIAGIEIPLFEGETGKGKMPKYSLNDLDNGLFRVAGEIFAVSLAHGGPASKFLQDWCYDFLLTGNLENIDGKDIHDQVFSSLIQMVEEVADLTSCTEQIINCGYTGPITKDNKVKIKRAILLHSAARRTTMLRQLREGLQLYGLEVMERNRELCRGLFVAGDSDEVDSYYIVSHLSPTMSEKGTQKHAAEMQILNNFQDFLQVLEAGFSY</sequence>
<comment type="caution">
    <text evidence="5">The sequence shown here is derived from an EMBL/GenBank/DDBJ whole genome shotgun (WGS) entry which is preliminary data.</text>
</comment>
<dbReference type="PROSITE" id="PS50237">
    <property type="entry name" value="HECT"/>
    <property type="match status" value="1"/>
</dbReference>
<dbReference type="Proteomes" id="UP001345963">
    <property type="component" value="Unassembled WGS sequence"/>
</dbReference>
<dbReference type="InterPro" id="IPR000569">
    <property type="entry name" value="HECT_dom"/>
</dbReference>
<comment type="caution">
    <text evidence="3">Lacks conserved residue(s) required for the propagation of feature annotation.</text>
</comment>
<evidence type="ECO:0000313" key="6">
    <source>
        <dbReference type="Proteomes" id="UP001345963"/>
    </source>
</evidence>
<evidence type="ECO:0000313" key="5">
    <source>
        <dbReference type="EMBL" id="MED6255333.1"/>
    </source>
</evidence>
<evidence type="ECO:0000256" key="1">
    <source>
        <dbReference type="ARBA" id="ARBA00022679"/>
    </source>
</evidence>
<feature type="domain" description="HECT" evidence="4">
    <location>
        <begin position="81"/>
        <end position="111"/>
    </location>
</feature>
<evidence type="ECO:0000256" key="2">
    <source>
        <dbReference type="ARBA" id="ARBA00022786"/>
    </source>
</evidence>
<evidence type="ECO:0000259" key="4">
    <source>
        <dbReference type="PROSITE" id="PS50237"/>
    </source>
</evidence>
<organism evidence="5 6">
    <name type="scientific">Ataeniobius toweri</name>
    <dbReference type="NCBI Taxonomy" id="208326"/>
    <lineage>
        <taxon>Eukaryota</taxon>
        <taxon>Metazoa</taxon>
        <taxon>Chordata</taxon>
        <taxon>Craniata</taxon>
        <taxon>Vertebrata</taxon>
        <taxon>Euteleostomi</taxon>
        <taxon>Actinopterygii</taxon>
        <taxon>Neopterygii</taxon>
        <taxon>Teleostei</taxon>
        <taxon>Neoteleostei</taxon>
        <taxon>Acanthomorphata</taxon>
        <taxon>Ovalentaria</taxon>
        <taxon>Atherinomorphae</taxon>
        <taxon>Cyprinodontiformes</taxon>
        <taxon>Goodeidae</taxon>
        <taxon>Ataeniobius</taxon>
    </lineage>
</organism>